<protein>
    <submittedName>
        <fullName evidence="1">Uncharacterized protein</fullName>
    </submittedName>
</protein>
<dbReference type="EMBL" id="OX597833">
    <property type="protein sequence ID" value="CAI9737571.1"/>
    <property type="molecule type" value="Genomic_DNA"/>
</dbReference>
<sequence>MSKAVLGTVSMAKTIRTHWKKSILICGLASYGLRYANSLYRDELIRRAYCAEAVKYGNASIQLHQRPRIVTVFLNPAVSRG</sequence>
<gene>
    <name evidence="1" type="ORF">OCTVUL_1B008480</name>
</gene>
<dbReference type="AlphaFoldDB" id="A0AA36FFW8"/>
<evidence type="ECO:0000313" key="1">
    <source>
        <dbReference type="EMBL" id="CAI9737571.1"/>
    </source>
</evidence>
<keyword evidence="2" id="KW-1185">Reference proteome</keyword>
<reference evidence="1" key="1">
    <citation type="submission" date="2023-08" db="EMBL/GenBank/DDBJ databases">
        <authorList>
            <person name="Alioto T."/>
            <person name="Alioto T."/>
            <person name="Gomez Garrido J."/>
        </authorList>
    </citation>
    <scope>NUCLEOTIDE SEQUENCE</scope>
</reference>
<accession>A0AA36FFW8</accession>
<evidence type="ECO:0000313" key="2">
    <source>
        <dbReference type="Proteomes" id="UP001162480"/>
    </source>
</evidence>
<proteinExistence type="predicted"/>
<name>A0AA36FFW8_OCTVU</name>
<dbReference type="Proteomes" id="UP001162480">
    <property type="component" value="Chromosome 20"/>
</dbReference>
<organism evidence="1 2">
    <name type="scientific">Octopus vulgaris</name>
    <name type="common">Common octopus</name>
    <dbReference type="NCBI Taxonomy" id="6645"/>
    <lineage>
        <taxon>Eukaryota</taxon>
        <taxon>Metazoa</taxon>
        <taxon>Spiralia</taxon>
        <taxon>Lophotrochozoa</taxon>
        <taxon>Mollusca</taxon>
        <taxon>Cephalopoda</taxon>
        <taxon>Coleoidea</taxon>
        <taxon>Octopodiformes</taxon>
        <taxon>Octopoda</taxon>
        <taxon>Incirrata</taxon>
        <taxon>Octopodidae</taxon>
        <taxon>Octopus</taxon>
    </lineage>
</organism>